<dbReference type="EC" id="2.7.11.1" evidence="1"/>
<evidence type="ECO:0000256" key="2">
    <source>
        <dbReference type="ARBA" id="ARBA00022527"/>
    </source>
</evidence>
<dbReference type="OrthoDB" id="294814at2759"/>
<comment type="catalytic activity">
    <reaction evidence="7">
        <text>L-threonyl-[protein] + ATP = O-phospho-L-threonyl-[protein] + ADP + H(+)</text>
        <dbReference type="Rhea" id="RHEA:46608"/>
        <dbReference type="Rhea" id="RHEA-COMP:11060"/>
        <dbReference type="Rhea" id="RHEA-COMP:11605"/>
        <dbReference type="ChEBI" id="CHEBI:15378"/>
        <dbReference type="ChEBI" id="CHEBI:30013"/>
        <dbReference type="ChEBI" id="CHEBI:30616"/>
        <dbReference type="ChEBI" id="CHEBI:61977"/>
        <dbReference type="ChEBI" id="CHEBI:456216"/>
        <dbReference type="EC" id="2.7.11.1"/>
    </reaction>
</comment>
<feature type="domain" description="Protein kinase" evidence="9">
    <location>
        <begin position="6"/>
        <end position="226"/>
    </location>
</feature>
<organism evidence="10 11">
    <name type="scientific">Paramecium sonneborni</name>
    <dbReference type="NCBI Taxonomy" id="65129"/>
    <lineage>
        <taxon>Eukaryota</taxon>
        <taxon>Sar</taxon>
        <taxon>Alveolata</taxon>
        <taxon>Ciliophora</taxon>
        <taxon>Intramacronucleata</taxon>
        <taxon>Oligohymenophorea</taxon>
        <taxon>Peniculida</taxon>
        <taxon>Parameciidae</taxon>
        <taxon>Paramecium</taxon>
    </lineage>
</organism>
<comment type="catalytic activity">
    <reaction evidence="8">
        <text>L-seryl-[protein] + ATP = O-phospho-L-seryl-[protein] + ADP + H(+)</text>
        <dbReference type="Rhea" id="RHEA:17989"/>
        <dbReference type="Rhea" id="RHEA-COMP:9863"/>
        <dbReference type="Rhea" id="RHEA-COMP:11604"/>
        <dbReference type="ChEBI" id="CHEBI:15378"/>
        <dbReference type="ChEBI" id="CHEBI:29999"/>
        <dbReference type="ChEBI" id="CHEBI:30616"/>
        <dbReference type="ChEBI" id="CHEBI:83421"/>
        <dbReference type="ChEBI" id="CHEBI:456216"/>
        <dbReference type="EC" id="2.7.11.1"/>
    </reaction>
</comment>
<keyword evidence="4" id="KW-0547">Nucleotide-binding</keyword>
<dbReference type="Proteomes" id="UP000692954">
    <property type="component" value="Unassembled WGS sequence"/>
</dbReference>
<keyword evidence="6" id="KW-0067">ATP-binding</keyword>
<evidence type="ECO:0000256" key="8">
    <source>
        <dbReference type="ARBA" id="ARBA00048679"/>
    </source>
</evidence>
<evidence type="ECO:0000256" key="7">
    <source>
        <dbReference type="ARBA" id="ARBA00047899"/>
    </source>
</evidence>
<dbReference type="AlphaFoldDB" id="A0A8S1NXB4"/>
<comment type="caution">
    <text evidence="10">The sequence shown here is derived from an EMBL/GenBank/DDBJ whole genome shotgun (WGS) entry which is preliminary data.</text>
</comment>
<evidence type="ECO:0000256" key="4">
    <source>
        <dbReference type="ARBA" id="ARBA00022741"/>
    </source>
</evidence>
<dbReference type="InterPro" id="IPR050660">
    <property type="entry name" value="NEK_Ser/Thr_kinase"/>
</dbReference>
<keyword evidence="5" id="KW-0418">Kinase</keyword>
<keyword evidence="3" id="KW-0808">Transferase</keyword>
<reference evidence="10" key="1">
    <citation type="submission" date="2021-01" db="EMBL/GenBank/DDBJ databases">
        <authorList>
            <consortium name="Genoscope - CEA"/>
            <person name="William W."/>
        </authorList>
    </citation>
    <scope>NUCLEOTIDE SEQUENCE</scope>
</reference>
<dbReference type="GO" id="GO:0005524">
    <property type="term" value="F:ATP binding"/>
    <property type="evidence" value="ECO:0007669"/>
    <property type="project" value="UniProtKB-KW"/>
</dbReference>
<dbReference type="FunFam" id="1.10.510.10:FF:002477">
    <property type="entry name" value="Uncharacterized protein"/>
    <property type="match status" value="1"/>
</dbReference>
<dbReference type="InterPro" id="IPR000719">
    <property type="entry name" value="Prot_kinase_dom"/>
</dbReference>
<dbReference type="PANTHER" id="PTHR43671:SF98">
    <property type="entry name" value="SERINE_THREONINE-PROTEIN KINASE NEK11"/>
    <property type="match status" value="1"/>
</dbReference>
<evidence type="ECO:0000256" key="6">
    <source>
        <dbReference type="ARBA" id="ARBA00022840"/>
    </source>
</evidence>
<dbReference type="SMART" id="SM00220">
    <property type="entry name" value="S_TKc"/>
    <property type="match status" value="1"/>
</dbReference>
<evidence type="ECO:0000256" key="1">
    <source>
        <dbReference type="ARBA" id="ARBA00012513"/>
    </source>
</evidence>
<evidence type="ECO:0000313" key="10">
    <source>
        <dbReference type="EMBL" id="CAD8097122.1"/>
    </source>
</evidence>
<evidence type="ECO:0000259" key="9">
    <source>
        <dbReference type="SMART" id="SM00220"/>
    </source>
</evidence>
<dbReference type="GO" id="GO:0004674">
    <property type="term" value="F:protein serine/threonine kinase activity"/>
    <property type="evidence" value="ECO:0007669"/>
    <property type="project" value="UniProtKB-KW"/>
</dbReference>
<sequence>MQLQKLEKTQKLATNKYRCIEKKTNKEYVLTLQSISDYDDRIWGLDHQNFLIVIDRWEENGMMCILQNSEYLSLLKEGAYYGEQKILQILLQLAQALNSAELKGINATVTLQNLFLDEQKNIKIDLLSLNATPLIFASPEVLRKESIHSGIWSLGIIGYFLANNRMPFIGGNDKTLAYNIIYRDPPPTDQTKFPILSQLLKRVLVKNIQKRYTYQQVIDYLADKVIQRETPSSLLMNQQSSKVVSKKDPSICSFKESKIEIINESGSEINNESQFLEIKPIVPQIITLDTIENMHSVHRQLKNRPQSSVQRIIKDESKDLMIRLQRIRPNSAVGFSGKEYISRNIKQEMSNRRIIKSSVEPQVTTNTFRNTFMKKQQFKEVSVDLKEAKQIKNEHVIRVYNLEYQNEQQIASKRIHKPFQKVLQNPNTPKCLNQKEKVFFDEIQDWKSKMQNNMKQQSVQICKKSEPIVKSILKD</sequence>
<evidence type="ECO:0000313" key="11">
    <source>
        <dbReference type="Proteomes" id="UP000692954"/>
    </source>
</evidence>
<gene>
    <name evidence="10" type="ORF">PSON_ATCC_30995.1.T0670249</name>
</gene>
<protein>
    <recommendedName>
        <fullName evidence="1">non-specific serine/threonine protein kinase</fullName>
        <ecNumber evidence="1">2.7.11.1</ecNumber>
    </recommendedName>
</protein>
<keyword evidence="11" id="KW-1185">Reference proteome</keyword>
<accession>A0A8S1NXB4</accession>
<proteinExistence type="predicted"/>
<dbReference type="PANTHER" id="PTHR43671">
    <property type="entry name" value="SERINE/THREONINE-PROTEIN KINASE NEK"/>
    <property type="match status" value="1"/>
</dbReference>
<dbReference type="EMBL" id="CAJJDN010000067">
    <property type="protein sequence ID" value="CAD8097122.1"/>
    <property type="molecule type" value="Genomic_DNA"/>
</dbReference>
<keyword evidence="2" id="KW-0723">Serine/threonine-protein kinase</keyword>
<evidence type="ECO:0000256" key="3">
    <source>
        <dbReference type="ARBA" id="ARBA00022679"/>
    </source>
</evidence>
<name>A0A8S1NXB4_9CILI</name>
<evidence type="ECO:0000256" key="5">
    <source>
        <dbReference type="ARBA" id="ARBA00022777"/>
    </source>
</evidence>